<sequence>MFIDLKQLATFGVAGNFTGHLEQAGEARDFTQVKTAEKNAPKAVFPTYLPKSGNSIPAFLNVFPFDEYKIEFPKGESKLQIEPECAIVCDLTWENGKVTSITPLVFGASNDCSIRKEGAKKISEKKNWGSASKGFASNLIKIDKFTEGGILDRYRIASFLVRNGEVFVYGEDSPVRDYSYFYEKLITWLIDKFNNQENAGPAENINLYLNEAGCPKQVMISVGATRYTDYGEHNFLQHGDKAVVVVYPEDVYSQEEIIKRVGKDNLEEDDISVLIQEVIV</sequence>
<accession>E8LJG9</accession>
<reference evidence="1 2" key="1">
    <citation type="submission" date="2011-01" db="EMBL/GenBank/DDBJ databases">
        <authorList>
            <person name="Weinstock G."/>
            <person name="Sodergren E."/>
            <person name="Clifton S."/>
            <person name="Fulton L."/>
            <person name="Fulton B."/>
            <person name="Courtney L."/>
            <person name="Fronick C."/>
            <person name="Harrison M."/>
            <person name="Strong C."/>
            <person name="Farmer C."/>
            <person name="Delahaunty K."/>
            <person name="Markovic C."/>
            <person name="Hall O."/>
            <person name="Minx P."/>
            <person name="Tomlinson C."/>
            <person name="Mitreva M."/>
            <person name="Hou S."/>
            <person name="Chen J."/>
            <person name="Wollam A."/>
            <person name="Pepin K.H."/>
            <person name="Johnson M."/>
            <person name="Bhonagiri V."/>
            <person name="Zhang X."/>
            <person name="Suruliraj S."/>
            <person name="Warren W."/>
            <person name="Chinwalla A."/>
            <person name="Mardis E.R."/>
            <person name="Wilson R.K."/>
        </authorList>
    </citation>
    <scope>NUCLEOTIDE SEQUENCE [LARGE SCALE GENOMIC DNA]</scope>
    <source>
        <strain evidence="2">DSM 22608 / JCM 16073 / KCTC 15190 / YIT 12066</strain>
    </source>
</reference>
<dbReference type="AlphaFoldDB" id="E8LJG9"/>
<dbReference type="eggNOG" id="ENOG502Z85M">
    <property type="taxonomic scope" value="Bacteria"/>
</dbReference>
<dbReference type="RefSeq" id="WP_009143057.1">
    <property type="nucleotide sequence ID" value="NZ_GL830979.1"/>
</dbReference>
<dbReference type="OrthoDB" id="356878at2"/>
<dbReference type="Proteomes" id="UP000018458">
    <property type="component" value="Unassembled WGS sequence"/>
</dbReference>
<keyword evidence="2" id="KW-1185">Reference proteome</keyword>
<gene>
    <name evidence="1" type="ORF">HMPREF9444_00848</name>
</gene>
<organism evidence="1 2">
    <name type="scientific">Succinatimonas hippei (strain DSM 22608 / JCM 16073 / KCTC 15190 / YIT 12066)</name>
    <dbReference type="NCBI Taxonomy" id="762983"/>
    <lineage>
        <taxon>Bacteria</taxon>
        <taxon>Pseudomonadati</taxon>
        <taxon>Pseudomonadota</taxon>
        <taxon>Gammaproteobacteria</taxon>
        <taxon>Aeromonadales</taxon>
        <taxon>Succinivibrionaceae</taxon>
        <taxon>Succinatimonas</taxon>
    </lineage>
</organism>
<evidence type="ECO:0000313" key="1">
    <source>
        <dbReference type="EMBL" id="EFY07267.1"/>
    </source>
</evidence>
<dbReference type="HOGENOM" id="CLU_063790_0_0_6"/>
<comment type="caution">
    <text evidence="1">The sequence shown here is derived from an EMBL/GenBank/DDBJ whole genome shotgun (WGS) entry which is preliminary data.</text>
</comment>
<evidence type="ECO:0000313" key="2">
    <source>
        <dbReference type="Proteomes" id="UP000018458"/>
    </source>
</evidence>
<dbReference type="STRING" id="762983.HMPREF9444_00848"/>
<dbReference type="InterPro" id="IPR043776">
    <property type="entry name" value="DUF5718"/>
</dbReference>
<protein>
    <submittedName>
        <fullName evidence="1">Uncharacterized protein</fullName>
    </submittedName>
</protein>
<dbReference type="Pfam" id="PF18985">
    <property type="entry name" value="DUF5718"/>
    <property type="match status" value="1"/>
</dbReference>
<name>E8LJG9_SUCHY</name>
<proteinExistence type="predicted"/>
<dbReference type="EMBL" id="AEVO01000042">
    <property type="protein sequence ID" value="EFY07267.1"/>
    <property type="molecule type" value="Genomic_DNA"/>
</dbReference>